<protein>
    <submittedName>
        <fullName evidence="6">Tk-subtilisin</fullName>
    </submittedName>
</protein>
<dbReference type="EMBL" id="JAQGDS010000005">
    <property type="protein sequence ID" value="KAJ6260676.1"/>
    <property type="molecule type" value="Genomic_DNA"/>
</dbReference>
<dbReference type="AlphaFoldDB" id="A0AAD6IY73"/>
<dbReference type="GO" id="GO:0004252">
    <property type="term" value="F:serine-type endopeptidase activity"/>
    <property type="evidence" value="ECO:0007669"/>
    <property type="project" value="UniProtKB-UniRule"/>
</dbReference>
<dbReference type="Pfam" id="PF00082">
    <property type="entry name" value="Peptidase_S8"/>
    <property type="match status" value="1"/>
</dbReference>
<evidence type="ECO:0000313" key="6">
    <source>
        <dbReference type="EMBL" id="KAJ6260676.1"/>
    </source>
</evidence>
<evidence type="ECO:0000313" key="7">
    <source>
        <dbReference type="Proteomes" id="UP001221413"/>
    </source>
</evidence>
<dbReference type="SUPFAM" id="SSF52743">
    <property type="entry name" value="Subtilisin-like"/>
    <property type="match status" value="1"/>
</dbReference>
<comment type="caution">
    <text evidence="6">The sequence shown here is derived from an EMBL/GenBank/DDBJ whole genome shotgun (WGS) entry which is preliminary data.</text>
</comment>
<sequence length="839" mass="94169">MARDTVAYAYGILASFGVKIAGVILDIVVQQRGLPSDRAALGADIATRLHLTSRYLEPLRPYEIEPDVSQSGQRDLKHSIVSVLRKSRKDAEAFKADCDTLYNRLLWDGPGSAEVVLESIKDVLPQIDYPSDINACLFKTLQSHSKWDSYLQNSVVSFDVFVSSMDMKLWQTFGLTIPKNSAQQMCLAESSTTADNLHPQAGDLESLLDSNFCNMLEEPLYTSISLHSVPGYRLRRLQKSRRDEHLLSSGCGESLSTVLQQYKLTAKDKIILANVIARAYWQFYDSELMQGKWTNENIWLMADEAESELKDRLPLRAYMAFQFDATSDSLEDFLDSPILKHQCPRIFGLGALLLEIGLGRPLGLTKTLNSIPQMNRYYNKAVCHLKELEHENWEGFAHKVVFDEAIRNCLESENYIQPPKLSGPTRKSQGVQQKDTEKAFEISKRRWRLYRKVIVPLAWLKNAFRNHSEGDNYIMKIKSVSSQETEGAPDTSLPQQQALFHTGPYVAAKNWLQHLKTINGRVEGERRRRNITKPVRIAILDTGCNPKAPFFLDEDHGSRRLACIQGWQDFVSNSESPVDEFGHGTLMTRLMIESAPSAKLLVARVARSTKKLDGSQEKIAEAIRWAEKCEADIVSMSFGFPKESTIIKDAIDEVCKKRNGAMIFLSSAGNSSYDDVTFPANDPAVIAIYATNCYGTFAATNPRNHEDGPHILGTFGDNISEDIYTDMNKLYPKVCEPGSSIATAIAAGIAATLLSYATVLSALVPIPSKPETFQPLWEKKGMEKMLHKISQDSGQRRRFINPISFWTGKDDLDRWCDMHTVVSEILRTSNKYSVGNTGS</sequence>
<reference evidence="6" key="1">
    <citation type="submission" date="2023-01" db="EMBL/GenBank/DDBJ databases">
        <title>The chitinases involved in constricting ring structure development in the nematode-trapping fungus Drechslerella dactyloides.</title>
        <authorList>
            <person name="Wang R."/>
            <person name="Zhang L."/>
            <person name="Tang P."/>
            <person name="Li S."/>
            <person name="Liang L."/>
        </authorList>
    </citation>
    <scope>NUCLEOTIDE SEQUENCE</scope>
    <source>
        <strain evidence="6">YMF1.00031</strain>
    </source>
</reference>
<dbReference type="PROSITE" id="PS51892">
    <property type="entry name" value="SUBTILASE"/>
    <property type="match status" value="1"/>
</dbReference>
<proteinExistence type="inferred from homology"/>
<dbReference type="Proteomes" id="UP001221413">
    <property type="component" value="Unassembled WGS sequence"/>
</dbReference>
<name>A0AAD6IY73_DREDA</name>
<keyword evidence="2" id="KW-0720">Serine protease</keyword>
<dbReference type="InterPro" id="IPR051048">
    <property type="entry name" value="Peptidase_S8/S53_subtilisin"/>
</dbReference>
<evidence type="ECO:0000256" key="1">
    <source>
        <dbReference type="ARBA" id="ARBA00011073"/>
    </source>
</evidence>
<keyword evidence="7" id="KW-1185">Reference proteome</keyword>
<evidence type="ECO:0000259" key="4">
    <source>
        <dbReference type="Pfam" id="PF00082"/>
    </source>
</evidence>
<keyword evidence="2" id="KW-0645">Protease</keyword>
<feature type="active site" description="Charge relay system" evidence="2">
    <location>
        <position position="740"/>
    </location>
</feature>
<keyword evidence="2" id="KW-0378">Hydrolase</keyword>
<evidence type="ECO:0000256" key="3">
    <source>
        <dbReference type="SAM" id="Phobius"/>
    </source>
</evidence>
<feature type="active site" description="Charge relay system" evidence="2">
    <location>
        <position position="583"/>
    </location>
</feature>
<comment type="similarity">
    <text evidence="1 2">Belongs to the peptidase S8 family.</text>
</comment>
<feature type="domain" description="DUF7580" evidence="5">
    <location>
        <begin position="238"/>
        <end position="421"/>
    </location>
</feature>
<accession>A0AAD6IY73</accession>
<keyword evidence="3" id="KW-0812">Transmembrane</keyword>
<dbReference type="Pfam" id="PF24476">
    <property type="entry name" value="DUF7580"/>
    <property type="match status" value="1"/>
</dbReference>
<dbReference type="PANTHER" id="PTHR43399:SF4">
    <property type="entry name" value="CELL WALL-ASSOCIATED PROTEASE"/>
    <property type="match status" value="1"/>
</dbReference>
<feature type="domain" description="Peptidase S8/S53" evidence="4">
    <location>
        <begin position="534"/>
        <end position="757"/>
    </location>
</feature>
<dbReference type="PANTHER" id="PTHR43399">
    <property type="entry name" value="SUBTILISIN-RELATED"/>
    <property type="match status" value="1"/>
</dbReference>
<dbReference type="Gene3D" id="3.40.50.200">
    <property type="entry name" value="Peptidase S8/S53 domain"/>
    <property type="match status" value="1"/>
</dbReference>
<organism evidence="6 7">
    <name type="scientific">Drechslerella dactyloides</name>
    <name type="common">Nematode-trapping fungus</name>
    <name type="synonym">Arthrobotrys dactyloides</name>
    <dbReference type="NCBI Taxonomy" id="74499"/>
    <lineage>
        <taxon>Eukaryota</taxon>
        <taxon>Fungi</taxon>
        <taxon>Dikarya</taxon>
        <taxon>Ascomycota</taxon>
        <taxon>Pezizomycotina</taxon>
        <taxon>Orbiliomycetes</taxon>
        <taxon>Orbiliales</taxon>
        <taxon>Orbiliaceae</taxon>
        <taxon>Drechslerella</taxon>
    </lineage>
</organism>
<feature type="active site" description="Charge relay system" evidence="2">
    <location>
        <position position="541"/>
    </location>
</feature>
<gene>
    <name evidence="6" type="ORF">Dda_4903</name>
</gene>
<dbReference type="GO" id="GO:0006508">
    <property type="term" value="P:proteolysis"/>
    <property type="evidence" value="ECO:0007669"/>
    <property type="project" value="UniProtKB-KW"/>
</dbReference>
<feature type="transmembrane region" description="Helical" evidence="3">
    <location>
        <begin position="7"/>
        <end position="29"/>
    </location>
</feature>
<keyword evidence="3" id="KW-1133">Transmembrane helix</keyword>
<evidence type="ECO:0000256" key="2">
    <source>
        <dbReference type="PROSITE-ProRule" id="PRU01240"/>
    </source>
</evidence>
<dbReference type="InterPro" id="IPR036852">
    <property type="entry name" value="Peptidase_S8/S53_dom_sf"/>
</dbReference>
<dbReference type="InterPro" id="IPR000209">
    <property type="entry name" value="Peptidase_S8/S53_dom"/>
</dbReference>
<dbReference type="InterPro" id="IPR056002">
    <property type="entry name" value="DUF7580"/>
</dbReference>
<evidence type="ECO:0000259" key="5">
    <source>
        <dbReference type="Pfam" id="PF24476"/>
    </source>
</evidence>
<keyword evidence="3" id="KW-0472">Membrane</keyword>